<reference evidence="2 3" key="1">
    <citation type="submission" date="2023-08" db="EMBL/GenBank/DDBJ databases">
        <title>Characterization of two Paracoccaceae strains isolated from Phycosphere and proposal of Xinfangfangia lacusdiani sp. nov.</title>
        <authorList>
            <person name="Deng Y."/>
            <person name="Zhang Y.Q."/>
        </authorList>
    </citation>
    <scope>NUCLEOTIDE SEQUENCE [LARGE SCALE GENOMIC DNA]</scope>
    <source>
        <strain evidence="2 3">CPCC 101601</strain>
    </source>
</reference>
<organism evidence="2 3">
    <name type="scientific">Pseudogemmobacter lacusdianii</name>
    <dbReference type="NCBI Taxonomy" id="3069608"/>
    <lineage>
        <taxon>Bacteria</taxon>
        <taxon>Pseudomonadati</taxon>
        <taxon>Pseudomonadota</taxon>
        <taxon>Alphaproteobacteria</taxon>
        <taxon>Rhodobacterales</taxon>
        <taxon>Paracoccaceae</taxon>
        <taxon>Pseudogemmobacter</taxon>
    </lineage>
</organism>
<sequence length="51" mass="5505">MNRLFRQPDRGPLGYAALAIFVLAYLFAVALIVAPGQILPKPSAAVYETAE</sequence>
<name>A0ABU0W1S0_9RHOB</name>
<dbReference type="RefSeq" id="WP_306681684.1">
    <property type="nucleotide sequence ID" value="NZ_JAVDBT010000019.1"/>
</dbReference>
<keyword evidence="1" id="KW-0472">Membrane</keyword>
<evidence type="ECO:0008006" key="4">
    <source>
        <dbReference type="Google" id="ProtNLM"/>
    </source>
</evidence>
<comment type="caution">
    <text evidence="2">The sequence shown here is derived from an EMBL/GenBank/DDBJ whole genome shotgun (WGS) entry which is preliminary data.</text>
</comment>
<dbReference type="EMBL" id="JAVDBT010000019">
    <property type="protein sequence ID" value="MDQ2067972.1"/>
    <property type="molecule type" value="Genomic_DNA"/>
</dbReference>
<evidence type="ECO:0000313" key="3">
    <source>
        <dbReference type="Proteomes" id="UP001239680"/>
    </source>
</evidence>
<accession>A0ABU0W1S0</accession>
<feature type="transmembrane region" description="Helical" evidence="1">
    <location>
        <begin position="12"/>
        <end position="34"/>
    </location>
</feature>
<keyword evidence="1" id="KW-1133">Transmembrane helix</keyword>
<dbReference type="Proteomes" id="UP001239680">
    <property type="component" value="Unassembled WGS sequence"/>
</dbReference>
<evidence type="ECO:0000313" key="2">
    <source>
        <dbReference type="EMBL" id="MDQ2067972.1"/>
    </source>
</evidence>
<keyword evidence="3" id="KW-1185">Reference proteome</keyword>
<keyword evidence="1" id="KW-0812">Transmembrane</keyword>
<proteinExistence type="predicted"/>
<evidence type="ECO:0000256" key="1">
    <source>
        <dbReference type="SAM" id="Phobius"/>
    </source>
</evidence>
<gene>
    <name evidence="2" type="ORF">Q9295_16480</name>
</gene>
<protein>
    <recommendedName>
        <fullName evidence="4">ABC transporter permease</fullName>
    </recommendedName>
</protein>